<evidence type="ECO:0000313" key="1">
    <source>
        <dbReference type="EMBL" id="SQB99529.1"/>
    </source>
</evidence>
<reference evidence="1 2" key="1">
    <citation type="submission" date="2018-06" db="EMBL/GenBank/DDBJ databases">
        <authorList>
            <consortium name="Pathogen Informatics"/>
            <person name="Doyle S."/>
        </authorList>
    </citation>
    <scope>NUCLEOTIDE SEQUENCE [LARGE SCALE GENOMIC DNA]</scope>
    <source>
        <strain evidence="1 2">NCTC13102</strain>
    </source>
</reference>
<organism evidence="1 2">
    <name type="scientific">Helicobacter fennelliae</name>
    <dbReference type="NCBI Taxonomy" id="215"/>
    <lineage>
        <taxon>Bacteria</taxon>
        <taxon>Pseudomonadati</taxon>
        <taxon>Campylobacterota</taxon>
        <taxon>Epsilonproteobacteria</taxon>
        <taxon>Campylobacterales</taxon>
        <taxon>Helicobacteraceae</taxon>
        <taxon>Helicobacter</taxon>
    </lineage>
</organism>
<dbReference type="EMBL" id="UAWL01000006">
    <property type="protein sequence ID" value="SQB99529.1"/>
    <property type="molecule type" value="Genomic_DNA"/>
</dbReference>
<dbReference type="RefSeq" id="WP_181461860.1">
    <property type="nucleotide sequence ID" value="NZ_UAWL01000006.1"/>
</dbReference>
<dbReference type="AlphaFoldDB" id="A0A2X3DJF9"/>
<accession>A0A2X3DJF9</accession>
<name>A0A2X3DJF9_9HELI</name>
<dbReference type="Proteomes" id="UP000250166">
    <property type="component" value="Unassembled WGS sequence"/>
</dbReference>
<sequence length="245" mass="28289">MTEQEIYEIYKIISENYEKYLKDLGVKQVNLKDKSGSFTKDALVLVYLAKDYPNTKAVSKQELTEFVRKIYPEVSDVQQARHLSKQKGYNIISGTRGDINEKIGAGFYKLLDLKSAYPSYKPDRREGIEAEDFEELKKAYNYKCASCGSIEGKPHHIRTNELVKLQAGHMNPALPLEMGNIIPQCQVCNRPDRDRWIYDKTGRVIEIADSDDGKRVVEKYLKKVSKNTKEYFLEFIKKFLGQNNP</sequence>
<protein>
    <submittedName>
        <fullName evidence="1">Uncharacterized protein</fullName>
    </submittedName>
</protein>
<gene>
    <name evidence="1" type="ORF">NCTC13102_01854</name>
</gene>
<proteinExistence type="predicted"/>
<evidence type="ECO:0000313" key="2">
    <source>
        <dbReference type="Proteomes" id="UP000250166"/>
    </source>
</evidence>